<reference evidence="1 2" key="2">
    <citation type="submission" date="2018-11" db="EMBL/GenBank/DDBJ databases">
        <authorList>
            <consortium name="Pathogen Informatics"/>
        </authorList>
    </citation>
    <scope>NUCLEOTIDE SEQUENCE [LARGE SCALE GENOMIC DNA]</scope>
</reference>
<reference evidence="3" key="1">
    <citation type="submission" date="2016-06" db="UniProtKB">
        <authorList>
            <consortium name="WormBaseParasite"/>
        </authorList>
    </citation>
    <scope>IDENTIFICATION</scope>
</reference>
<keyword evidence="2" id="KW-1185">Reference proteome</keyword>
<gene>
    <name evidence="1" type="ORF">GPUH_LOCUS11241</name>
</gene>
<evidence type="ECO:0000313" key="3">
    <source>
        <dbReference type="WBParaSite" id="GPUH_0001125401-mRNA-1"/>
    </source>
</evidence>
<organism evidence="3">
    <name type="scientific">Gongylonema pulchrum</name>
    <dbReference type="NCBI Taxonomy" id="637853"/>
    <lineage>
        <taxon>Eukaryota</taxon>
        <taxon>Metazoa</taxon>
        <taxon>Ecdysozoa</taxon>
        <taxon>Nematoda</taxon>
        <taxon>Chromadorea</taxon>
        <taxon>Rhabditida</taxon>
        <taxon>Spirurina</taxon>
        <taxon>Spiruromorpha</taxon>
        <taxon>Spiruroidea</taxon>
        <taxon>Gongylonematidae</taxon>
        <taxon>Gongylonema</taxon>
    </lineage>
</organism>
<dbReference type="AlphaFoldDB" id="A0A183DRA0"/>
<proteinExistence type="predicted"/>
<evidence type="ECO:0000313" key="2">
    <source>
        <dbReference type="Proteomes" id="UP000271098"/>
    </source>
</evidence>
<evidence type="ECO:0000313" key="1">
    <source>
        <dbReference type="EMBL" id="VDN18520.1"/>
    </source>
</evidence>
<dbReference type="WBParaSite" id="GPUH_0001125401-mRNA-1">
    <property type="protein sequence ID" value="GPUH_0001125401-mRNA-1"/>
    <property type="gene ID" value="GPUH_0001125401"/>
</dbReference>
<accession>A0A183DRA0</accession>
<dbReference type="OrthoDB" id="2526284at2759"/>
<protein>
    <submittedName>
        <fullName evidence="3">Ntox16 domain-containing protein</fullName>
    </submittedName>
</protein>
<dbReference type="EMBL" id="UYRT01078436">
    <property type="protein sequence ID" value="VDN18520.1"/>
    <property type="molecule type" value="Genomic_DNA"/>
</dbReference>
<dbReference type="Proteomes" id="UP000271098">
    <property type="component" value="Unassembled WGS sequence"/>
</dbReference>
<name>A0A183DRA0_9BILA</name>
<sequence>MTNNKWTTNSTVSTSALAKFVEPCNNLWKNRMKTVANTPNTEILHAERWPDRGAQVIKELNGCEEELSAQQNKCASFYSCISKITAVGRDEWILGKQAWTVL</sequence>